<evidence type="ECO:0000313" key="2">
    <source>
        <dbReference type="Proteomes" id="UP001162992"/>
    </source>
</evidence>
<dbReference type="Proteomes" id="UP001162992">
    <property type="component" value="Chromosome 19"/>
</dbReference>
<accession>A0ACC2ATY2</accession>
<reference evidence="2" key="1">
    <citation type="journal article" date="2024" name="Proc. Natl. Acad. Sci. U.S.A.">
        <title>Extraordinary preservation of gene collinearity over three hundred million years revealed in homosporous lycophytes.</title>
        <authorList>
            <person name="Li C."/>
            <person name="Wickell D."/>
            <person name="Kuo L.Y."/>
            <person name="Chen X."/>
            <person name="Nie B."/>
            <person name="Liao X."/>
            <person name="Peng D."/>
            <person name="Ji J."/>
            <person name="Jenkins J."/>
            <person name="Williams M."/>
            <person name="Shu S."/>
            <person name="Plott C."/>
            <person name="Barry K."/>
            <person name="Rajasekar S."/>
            <person name="Grimwood J."/>
            <person name="Han X."/>
            <person name="Sun S."/>
            <person name="Hou Z."/>
            <person name="He W."/>
            <person name="Dai G."/>
            <person name="Sun C."/>
            <person name="Schmutz J."/>
            <person name="Leebens-Mack J.H."/>
            <person name="Li F.W."/>
            <person name="Wang L."/>
        </authorList>
    </citation>
    <scope>NUCLEOTIDE SEQUENCE [LARGE SCALE GENOMIC DNA]</scope>
    <source>
        <strain evidence="2">cv. PW_Plant_1</strain>
    </source>
</reference>
<proteinExistence type="predicted"/>
<evidence type="ECO:0000313" key="1">
    <source>
        <dbReference type="EMBL" id="KAJ7521022.1"/>
    </source>
</evidence>
<gene>
    <name evidence="1" type="ORF">O6H91_19G034500</name>
</gene>
<name>A0ACC2ATY2_DIPCM</name>
<organism evidence="1 2">
    <name type="scientific">Diphasiastrum complanatum</name>
    <name type="common">Issler's clubmoss</name>
    <name type="synonym">Lycopodium complanatum</name>
    <dbReference type="NCBI Taxonomy" id="34168"/>
    <lineage>
        <taxon>Eukaryota</taxon>
        <taxon>Viridiplantae</taxon>
        <taxon>Streptophyta</taxon>
        <taxon>Embryophyta</taxon>
        <taxon>Tracheophyta</taxon>
        <taxon>Lycopodiopsida</taxon>
        <taxon>Lycopodiales</taxon>
        <taxon>Lycopodiaceae</taxon>
        <taxon>Lycopodioideae</taxon>
        <taxon>Diphasiastrum</taxon>
    </lineage>
</organism>
<keyword evidence="2" id="KW-1185">Reference proteome</keyword>
<protein>
    <submittedName>
        <fullName evidence="1">Uncharacterized protein</fullName>
    </submittedName>
</protein>
<dbReference type="EMBL" id="CM055110">
    <property type="protein sequence ID" value="KAJ7521022.1"/>
    <property type="molecule type" value="Genomic_DNA"/>
</dbReference>
<sequence length="104" mass="11174">MDECCGGNNNDTEAHHVGGGVLKIQGFGTSVRSKPGLYVFGNSIVDSGNNNCLNTTCRADYLPYGKDFDTHQPTGRFSNGRLVPDFLGAAYIHGHHVFLAIFGI</sequence>
<comment type="caution">
    <text evidence="1">The sequence shown here is derived from an EMBL/GenBank/DDBJ whole genome shotgun (WGS) entry which is preliminary data.</text>
</comment>